<dbReference type="CDD" id="cd21449">
    <property type="entry name" value="DLC-like_SF"/>
    <property type="match status" value="1"/>
</dbReference>
<accession>A2DN03</accession>
<dbReference type="AlphaFoldDB" id="A2DN03"/>
<dbReference type="OMA" id="YQFASTH"/>
<proteinExistence type="predicted"/>
<evidence type="ECO:0000313" key="1">
    <source>
        <dbReference type="EMBL" id="EAY18180.1"/>
    </source>
</evidence>
<dbReference type="InterPro" id="IPR005334">
    <property type="entry name" value="Tctex-1-like"/>
</dbReference>
<name>A2DN03_TRIV3</name>
<dbReference type="Gene3D" id="3.30.1140.40">
    <property type="entry name" value="Tctex-1"/>
    <property type="match status" value="1"/>
</dbReference>
<dbReference type="PANTHER" id="PTHR21255:SF4">
    <property type="entry name" value="DYNEIN LIGHT CHAIN TCTEX-TYPE"/>
    <property type="match status" value="1"/>
</dbReference>
<protein>
    <submittedName>
        <fullName evidence="1">Tctex-1 family protein</fullName>
    </submittedName>
</protein>
<dbReference type="GO" id="GO:0007018">
    <property type="term" value="P:microtubule-based movement"/>
    <property type="evidence" value="ECO:0000318"/>
    <property type="project" value="GO_Central"/>
</dbReference>
<dbReference type="KEGG" id="tva:5463695"/>
<dbReference type="VEuPathDB" id="TrichDB:TVAG_122460"/>
<dbReference type="Proteomes" id="UP000001542">
    <property type="component" value="Unassembled WGS sequence"/>
</dbReference>
<dbReference type="STRING" id="5722.A2DN03"/>
<dbReference type="GO" id="GO:0045505">
    <property type="term" value="F:dynein intermediate chain binding"/>
    <property type="evidence" value="ECO:0000318"/>
    <property type="project" value="GO_Central"/>
</dbReference>
<evidence type="ECO:0000313" key="2">
    <source>
        <dbReference type="Proteomes" id="UP000001542"/>
    </source>
</evidence>
<dbReference type="GO" id="GO:0005737">
    <property type="term" value="C:cytoplasm"/>
    <property type="evidence" value="ECO:0000318"/>
    <property type="project" value="GO_Central"/>
</dbReference>
<dbReference type="SMR" id="A2DN03"/>
<sequence>MTTQGDQPFQDQSFNSQQVNEIISRVISGVLKSGEFVPDKVQEHLTNILHEVLSQLKELNFRFKYCVSGLITQNCGAGLYQFASTHYEKNQDNFANTVYQKGNIICSVTVYGFKI</sequence>
<keyword evidence="2" id="KW-1185">Reference proteome</keyword>
<dbReference type="InParanoid" id="A2DN03"/>
<dbReference type="OrthoDB" id="10248487at2759"/>
<dbReference type="PANTHER" id="PTHR21255">
    <property type="entry name" value="T-COMPLEX-ASSOCIATED-TESTIS-EXPRESSED 1/ DYNEIN LIGHT CHAIN"/>
    <property type="match status" value="1"/>
</dbReference>
<gene>
    <name evidence="1" type="ORF">TVAG_122460</name>
</gene>
<dbReference type="EMBL" id="DS113221">
    <property type="protein sequence ID" value="EAY18180.1"/>
    <property type="molecule type" value="Genomic_DNA"/>
</dbReference>
<dbReference type="VEuPathDB" id="TrichDB:TVAGG3_1010560"/>
<dbReference type="GO" id="GO:0005868">
    <property type="term" value="C:cytoplasmic dynein complex"/>
    <property type="evidence" value="ECO:0000318"/>
    <property type="project" value="GO_Central"/>
</dbReference>
<dbReference type="Pfam" id="PF03645">
    <property type="entry name" value="Tctex-1"/>
    <property type="match status" value="1"/>
</dbReference>
<reference evidence="1" key="2">
    <citation type="journal article" date="2007" name="Science">
        <title>Draft genome sequence of the sexually transmitted pathogen Trichomonas vaginalis.</title>
        <authorList>
            <person name="Carlton J.M."/>
            <person name="Hirt R.P."/>
            <person name="Silva J.C."/>
            <person name="Delcher A.L."/>
            <person name="Schatz M."/>
            <person name="Zhao Q."/>
            <person name="Wortman J.R."/>
            <person name="Bidwell S.L."/>
            <person name="Alsmark U.C.M."/>
            <person name="Besteiro S."/>
            <person name="Sicheritz-Ponten T."/>
            <person name="Noel C.J."/>
            <person name="Dacks J.B."/>
            <person name="Foster P.G."/>
            <person name="Simillion C."/>
            <person name="Van de Peer Y."/>
            <person name="Miranda-Saavedra D."/>
            <person name="Barton G.J."/>
            <person name="Westrop G.D."/>
            <person name="Mueller S."/>
            <person name="Dessi D."/>
            <person name="Fiori P.L."/>
            <person name="Ren Q."/>
            <person name="Paulsen I."/>
            <person name="Zhang H."/>
            <person name="Bastida-Corcuera F.D."/>
            <person name="Simoes-Barbosa A."/>
            <person name="Brown M.T."/>
            <person name="Hayes R.D."/>
            <person name="Mukherjee M."/>
            <person name="Okumura C.Y."/>
            <person name="Schneider R."/>
            <person name="Smith A.J."/>
            <person name="Vanacova S."/>
            <person name="Villalvazo M."/>
            <person name="Haas B.J."/>
            <person name="Pertea M."/>
            <person name="Feldblyum T.V."/>
            <person name="Utterback T.R."/>
            <person name="Shu C.L."/>
            <person name="Osoegawa K."/>
            <person name="de Jong P.J."/>
            <person name="Hrdy I."/>
            <person name="Horvathova L."/>
            <person name="Zubacova Z."/>
            <person name="Dolezal P."/>
            <person name="Malik S.B."/>
            <person name="Logsdon J.M. Jr."/>
            <person name="Henze K."/>
            <person name="Gupta A."/>
            <person name="Wang C.C."/>
            <person name="Dunne R.L."/>
            <person name="Upcroft J.A."/>
            <person name="Upcroft P."/>
            <person name="White O."/>
            <person name="Salzberg S.L."/>
            <person name="Tang P."/>
            <person name="Chiu C.-H."/>
            <person name="Lee Y.-S."/>
            <person name="Embley T.M."/>
            <person name="Coombs G.H."/>
            <person name="Mottram J.C."/>
            <person name="Tachezy J."/>
            <person name="Fraser-Liggett C.M."/>
            <person name="Johnson P.J."/>
        </authorList>
    </citation>
    <scope>NUCLEOTIDE SEQUENCE [LARGE SCALE GENOMIC DNA]</scope>
    <source>
        <strain evidence="1">G3</strain>
    </source>
</reference>
<dbReference type="RefSeq" id="XP_001579166.1">
    <property type="nucleotide sequence ID" value="XM_001579116.1"/>
</dbReference>
<reference evidence="1" key="1">
    <citation type="submission" date="2006-10" db="EMBL/GenBank/DDBJ databases">
        <authorList>
            <person name="Amadeo P."/>
            <person name="Zhao Q."/>
            <person name="Wortman J."/>
            <person name="Fraser-Liggett C."/>
            <person name="Carlton J."/>
        </authorList>
    </citation>
    <scope>NUCLEOTIDE SEQUENCE</scope>
    <source>
        <strain evidence="1">G3</strain>
    </source>
</reference>
<organism evidence="1 2">
    <name type="scientific">Trichomonas vaginalis (strain ATCC PRA-98 / G3)</name>
    <dbReference type="NCBI Taxonomy" id="412133"/>
    <lineage>
        <taxon>Eukaryota</taxon>
        <taxon>Metamonada</taxon>
        <taxon>Parabasalia</taxon>
        <taxon>Trichomonadida</taxon>
        <taxon>Trichomonadidae</taxon>
        <taxon>Trichomonas</taxon>
    </lineage>
</organism>
<dbReference type="InterPro" id="IPR038586">
    <property type="entry name" value="Tctex-1-like_sf"/>
</dbReference>